<organism evidence="1 2">
    <name type="scientific">Aestuariibaculum lutulentum</name>
    <dbReference type="NCBI Taxonomy" id="2920935"/>
    <lineage>
        <taxon>Bacteria</taxon>
        <taxon>Pseudomonadati</taxon>
        <taxon>Bacteroidota</taxon>
        <taxon>Flavobacteriia</taxon>
        <taxon>Flavobacteriales</taxon>
        <taxon>Flavobacteriaceae</taxon>
    </lineage>
</organism>
<evidence type="ECO:0000313" key="2">
    <source>
        <dbReference type="Proteomes" id="UP001156141"/>
    </source>
</evidence>
<reference evidence="1" key="1">
    <citation type="submission" date="2022-02" db="EMBL/GenBank/DDBJ databases">
        <title>Aestuariibaculum sp., a marine bacterium isolated from sediment in Guangxi.</title>
        <authorList>
            <person name="Ying J."/>
        </authorList>
    </citation>
    <scope>NUCLEOTIDE SEQUENCE</scope>
    <source>
        <strain evidence="1">L182</strain>
    </source>
</reference>
<dbReference type="EMBL" id="JAKVQD010000001">
    <property type="protein sequence ID" value="MCH4552213.1"/>
    <property type="molecule type" value="Genomic_DNA"/>
</dbReference>
<comment type="caution">
    <text evidence="1">The sequence shown here is derived from an EMBL/GenBank/DDBJ whole genome shotgun (WGS) entry which is preliminary data.</text>
</comment>
<dbReference type="PROSITE" id="PS51257">
    <property type="entry name" value="PROKAR_LIPOPROTEIN"/>
    <property type="match status" value="1"/>
</dbReference>
<name>A0ABS9RGY8_9FLAO</name>
<gene>
    <name evidence="1" type="ORF">MKW35_06245</name>
</gene>
<dbReference type="Proteomes" id="UP001156141">
    <property type="component" value="Unassembled WGS sequence"/>
</dbReference>
<evidence type="ECO:0000313" key="1">
    <source>
        <dbReference type="EMBL" id="MCH4552213.1"/>
    </source>
</evidence>
<keyword evidence="2" id="KW-1185">Reference proteome</keyword>
<protein>
    <submittedName>
        <fullName evidence="1">Uncharacterized protein</fullName>
    </submittedName>
</protein>
<sequence length="485" mass="55852">MKSFTLILTSLILIVSCTSEPNKSEYLIDFNKFITNLKTQKEEKQKIDWTSKEDSLNILLYKKSHFRLNSKDQKTIESFIESFNALKENNFESSGKVNFYFENSASMNGYLDGKNFKQVLHRIYGNLSTDNVNSYFVNTKEYFQDDILKKIDNKDIKVGDIGNSDHQFIFSNAIDNAKNNNLSIVITDGIYSVKGGDIDIVSIDIENTFKTALSKNEIETAVLKLSSNFNGIYYSETCEPGKKAIKINQNRPYYILMFGNSKIIDKALEEIAIIKELPGFEQQARFFLTENLKANYTILTKGEEKHGIFKATTRGTDLFHEIEDVEKFEKPGFNSTPKNENYFSFGLAIDYSKINLPNSYKQNQENYLVNDQLGYSIVSISNINDLDKSSKTYEELQRINDKNQTNFTHVIQLKADRNLYGNFQMQLLNKLPKWIKETGIENDCNINSDDKHTFAFDQLMIGISKAYQKVNNNKEYLDINLKITP</sequence>
<accession>A0ABS9RGY8</accession>
<dbReference type="RefSeq" id="WP_240572525.1">
    <property type="nucleotide sequence ID" value="NZ_CP136709.1"/>
</dbReference>
<proteinExistence type="predicted"/>